<name>A0A3S4QRY8_9ACAR</name>
<dbReference type="EMBL" id="NCKU01003760">
    <property type="protein sequence ID" value="RWS06974.1"/>
    <property type="molecule type" value="Genomic_DNA"/>
</dbReference>
<reference evidence="8 9" key="1">
    <citation type="journal article" date="2018" name="Gigascience">
        <title>Genomes of trombidid mites reveal novel predicted allergens and laterally-transferred genes associated with secondary metabolism.</title>
        <authorList>
            <person name="Dong X."/>
            <person name="Chaisiri K."/>
            <person name="Xia D."/>
            <person name="Armstrong S.D."/>
            <person name="Fang Y."/>
            <person name="Donnelly M.J."/>
            <person name="Kadowaki T."/>
            <person name="McGarry J.W."/>
            <person name="Darby A.C."/>
            <person name="Makepeace B.L."/>
        </authorList>
    </citation>
    <scope>NUCLEOTIDE SEQUENCE [LARGE SCALE GENOMIC DNA]</scope>
    <source>
        <strain evidence="8">UoL-WK</strain>
    </source>
</reference>
<dbReference type="STRING" id="1965070.A0A3S4QRY8"/>
<proteinExistence type="inferred from homology"/>
<keyword evidence="9" id="KW-1185">Reference proteome</keyword>
<accession>A0A3S4QRY8</accession>
<organism evidence="8 9">
    <name type="scientific">Dinothrombium tinctorium</name>
    <dbReference type="NCBI Taxonomy" id="1965070"/>
    <lineage>
        <taxon>Eukaryota</taxon>
        <taxon>Metazoa</taxon>
        <taxon>Ecdysozoa</taxon>
        <taxon>Arthropoda</taxon>
        <taxon>Chelicerata</taxon>
        <taxon>Arachnida</taxon>
        <taxon>Acari</taxon>
        <taxon>Acariformes</taxon>
        <taxon>Trombidiformes</taxon>
        <taxon>Prostigmata</taxon>
        <taxon>Anystina</taxon>
        <taxon>Parasitengona</taxon>
        <taxon>Trombidioidea</taxon>
        <taxon>Trombidiidae</taxon>
        <taxon>Dinothrombium</taxon>
    </lineage>
</organism>
<dbReference type="SMART" id="SM00916">
    <property type="entry name" value="L51_S25_CI-B8"/>
    <property type="match status" value="1"/>
</dbReference>
<protein>
    <recommendedName>
        <fullName evidence="6">Large ribosomal subunit protein mL43</fullName>
    </recommendedName>
</protein>
<gene>
    <name evidence="8" type="ORF">B4U79_09923</name>
</gene>
<dbReference type="SUPFAM" id="SSF52833">
    <property type="entry name" value="Thioredoxin-like"/>
    <property type="match status" value="1"/>
</dbReference>
<sequence length="209" mass="24424">MRGRVVKPSFAVPQNYYNLYSFGTHRIQLSGFTEQPFYNGLGRYVCQLQRVTFKFCKFGGSSKGVREFIETDVVDFSRQHPGVVVYLKPRRHKTPIMVTEYLNGNSHWMNLRNMTKSEIKLWLDYMRTRSGEPIKRYRKKIKTEWPSIQGPWNPFLNMPSFVNVTDLPNEQRGAFISEKKSATQQLLEMAKDGSLKNILKTNVSQEDKE</sequence>
<dbReference type="PANTHER" id="PTHR21396:SF2">
    <property type="entry name" value="LARGE RIBOSOMAL SUBUNIT PROTEIN ML43"/>
    <property type="match status" value="1"/>
</dbReference>
<keyword evidence="4" id="KW-0496">Mitochondrion</keyword>
<evidence type="ECO:0000256" key="2">
    <source>
        <dbReference type="ARBA" id="ARBA00006073"/>
    </source>
</evidence>
<dbReference type="InterPro" id="IPR007741">
    <property type="entry name" value="Ribosomal_mL43/mS25/NADH_DH"/>
</dbReference>
<comment type="subcellular location">
    <subcellularLocation>
        <location evidence="1">Mitochondrion</location>
    </subcellularLocation>
</comment>
<dbReference type="GO" id="GO:0005762">
    <property type="term" value="C:mitochondrial large ribosomal subunit"/>
    <property type="evidence" value="ECO:0007669"/>
    <property type="project" value="TreeGrafter"/>
</dbReference>
<evidence type="ECO:0000256" key="5">
    <source>
        <dbReference type="ARBA" id="ARBA00023274"/>
    </source>
</evidence>
<evidence type="ECO:0000256" key="3">
    <source>
        <dbReference type="ARBA" id="ARBA00022980"/>
    </source>
</evidence>
<dbReference type="GO" id="GO:0003735">
    <property type="term" value="F:structural constituent of ribosome"/>
    <property type="evidence" value="ECO:0007669"/>
    <property type="project" value="InterPro"/>
</dbReference>
<keyword evidence="5" id="KW-0687">Ribonucleoprotein</keyword>
<dbReference type="InterPro" id="IPR039927">
    <property type="entry name" value="Ribosomal_mL43"/>
</dbReference>
<feature type="domain" description="Ribosomal protein/NADH dehydrogenase" evidence="7">
    <location>
        <begin position="57"/>
        <end position="130"/>
    </location>
</feature>
<evidence type="ECO:0000313" key="8">
    <source>
        <dbReference type="EMBL" id="RWS06974.1"/>
    </source>
</evidence>
<evidence type="ECO:0000313" key="9">
    <source>
        <dbReference type="Proteomes" id="UP000285301"/>
    </source>
</evidence>
<dbReference type="Pfam" id="PF05047">
    <property type="entry name" value="L51_S25_CI-B8"/>
    <property type="match status" value="1"/>
</dbReference>
<comment type="similarity">
    <text evidence="2">Belongs to the mitochondrion-specific ribosomal protein mL43 family.</text>
</comment>
<dbReference type="AlphaFoldDB" id="A0A3S4QRY8"/>
<dbReference type="PANTHER" id="PTHR21396">
    <property type="entry name" value="39S RIBOSOMAL PROTEIN L43"/>
    <property type="match status" value="1"/>
</dbReference>
<evidence type="ECO:0000256" key="1">
    <source>
        <dbReference type="ARBA" id="ARBA00004173"/>
    </source>
</evidence>
<comment type="caution">
    <text evidence="8">The sequence shown here is derived from an EMBL/GenBank/DDBJ whole genome shotgun (WGS) entry which is preliminary data.</text>
</comment>
<evidence type="ECO:0000256" key="4">
    <source>
        <dbReference type="ARBA" id="ARBA00023128"/>
    </source>
</evidence>
<evidence type="ECO:0000256" key="6">
    <source>
        <dbReference type="ARBA" id="ARBA00035188"/>
    </source>
</evidence>
<dbReference type="InterPro" id="IPR036249">
    <property type="entry name" value="Thioredoxin-like_sf"/>
</dbReference>
<dbReference type="Proteomes" id="UP000285301">
    <property type="component" value="Unassembled WGS sequence"/>
</dbReference>
<dbReference type="GO" id="GO:0032543">
    <property type="term" value="P:mitochondrial translation"/>
    <property type="evidence" value="ECO:0007669"/>
    <property type="project" value="InterPro"/>
</dbReference>
<evidence type="ECO:0000259" key="7">
    <source>
        <dbReference type="SMART" id="SM00916"/>
    </source>
</evidence>
<dbReference type="OrthoDB" id="88at2759"/>
<dbReference type="Gene3D" id="3.40.30.10">
    <property type="entry name" value="Glutaredoxin"/>
    <property type="match status" value="1"/>
</dbReference>
<keyword evidence="3 8" id="KW-0689">Ribosomal protein</keyword>